<dbReference type="InterPro" id="IPR036047">
    <property type="entry name" value="F-box-like_dom_sf"/>
</dbReference>
<name>A0A6A4IJX9_9AGAR</name>
<dbReference type="InterPro" id="IPR032675">
    <property type="entry name" value="LRR_dom_sf"/>
</dbReference>
<proteinExistence type="predicted"/>
<dbReference type="OrthoDB" id="3024072at2759"/>
<reference evidence="1" key="1">
    <citation type="journal article" date="2019" name="Environ. Microbiol.">
        <title>Fungal ecological strategies reflected in gene transcription - a case study of two litter decomposers.</title>
        <authorList>
            <person name="Barbi F."/>
            <person name="Kohler A."/>
            <person name="Barry K."/>
            <person name="Baskaran P."/>
            <person name="Daum C."/>
            <person name="Fauchery L."/>
            <person name="Ihrmark K."/>
            <person name="Kuo A."/>
            <person name="LaButti K."/>
            <person name="Lipzen A."/>
            <person name="Morin E."/>
            <person name="Grigoriev I.V."/>
            <person name="Henrissat B."/>
            <person name="Lindahl B."/>
            <person name="Martin F."/>
        </authorList>
    </citation>
    <scope>NUCLEOTIDE SEQUENCE</scope>
    <source>
        <strain evidence="1">JB14</strain>
    </source>
</reference>
<dbReference type="EMBL" id="ML769389">
    <property type="protein sequence ID" value="KAE9408844.1"/>
    <property type="molecule type" value="Genomic_DNA"/>
</dbReference>
<dbReference type="SUPFAM" id="SSF52047">
    <property type="entry name" value="RNI-like"/>
    <property type="match status" value="1"/>
</dbReference>
<evidence type="ECO:0000313" key="2">
    <source>
        <dbReference type="Proteomes" id="UP000799118"/>
    </source>
</evidence>
<dbReference type="Gene3D" id="3.80.10.10">
    <property type="entry name" value="Ribonuclease Inhibitor"/>
    <property type="match status" value="1"/>
</dbReference>
<gene>
    <name evidence="1" type="ORF">BT96DRAFT_1013016</name>
</gene>
<evidence type="ECO:0000313" key="1">
    <source>
        <dbReference type="EMBL" id="KAE9408844.1"/>
    </source>
</evidence>
<dbReference type="AlphaFoldDB" id="A0A6A4IJX9"/>
<organism evidence="1 2">
    <name type="scientific">Gymnopus androsaceus JB14</name>
    <dbReference type="NCBI Taxonomy" id="1447944"/>
    <lineage>
        <taxon>Eukaryota</taxon>
        <taxon>Fungi</taxon>
        <taxon>Dikarya</taxon>
        <taxon>Basidiomycota</taxon>
        <taxon>Agaricomycotina</taxon>
        <taxon>Agaricomycetes</taxon>
        <taxon>Agaricomycetidae</taxon>
        <taxon>Agaricales</taxon>
        <taxon>Marasmiineae</taxon>
        <taxon>Omphalotaceae</taxon>
        <taxon>Gymnopus</taxon>
    </lineage>
</organism>
<accession>A0A6A4IJX9</accession>
<sequence>MAHQLSVTLCSKCRSPLEFKPRINVNSANLDVSSDSALDPDKIPEIILLSNKDLDDYDAEINRLRSQISYVEKQKQLVHDYKTQLQSLLSFFRQFPNEILCAIFELACTNNLFQEYPWPSNQQSGKPSTTLSSPAITYLPALSISAVCTRWRSLALTLPRLWSQLRLEISGYSVPVRADIHDRFMSILKLYLDRSADIPLSIDLETTDGDEGNPSALDQLLEHAYRWQTFNYFGDFNLRLSGLQPEVPSKFPILENLTLKGYDFPFTDLSCFEHAPKLRTVGAELLQTDSKLPWAQITCLEVGESNEIMINTLQQCHDLTALKLRSSLRSKWGPNPGDISLARVESFTLFDYANLLENAFYTFTFPSLTELIIQQDAYKDLWPVESFNTFISRSSCALTTLSLSRVTISDLNLISALRLLPFLTTFSLDGLMDPNYGSPITSHFISSMHSSSPQPLLPKLRSLSIKFLGTLFDDAGLAGMVSSRWIPDRSLGINCLRSLVLCFSDRKVEEVYKPLWDLDRMGMRVVITGID</sequence>
<dbReference type="Proteomes" id="UP000799118">
    <property type="component" value="Unassembled WGS sequence"/>
</dbReference>
<dbReference type="SUPFAM" id="SSF81383">
    <property type="entry name" value="F-box domain"/>
    <property type="match status" value="1"/>
</dbReference>
<keyword evidence="2" id="KW-1185">Reference proteome</keyword>
<protein>
    <submittedName>
        <fullName evidence="1">Uncharacterized protein</fullName>
    </submittedName>
</protein>